<gene>
    <name evidence="1" type="ORF">CIK00_02995</name>
</gene>
<reference evidence="1 2" key="1">
    <citation type="journal article" date="2018" name="Syst. Appl. Microbiol.">
        <title>Photobacterium carnosum sp. nov., isolated from spoiled modified atmosphere packaged poultry meat.</title>
        <authorList>
            <person name="Hilgarth M."/>
            <person name="Fuertes S."/>
            <person name="Ehrmann M."/>
            <person name="Vogel R.F."/>
        </authorList>
    </citation>
    <scope>NUCLEOTIDE SEQUENCE [LARGE SCALE GENOMIC DNA]</scope>
    <source>
        <strain evidence="1 2">TMW 2.2021</strain>
    </source>
</reference>
<keyword evidence="2" id="KW-1185">Reference proteome</keyword>
<dbReference type="EMBL" id="NPIB01000002">
    <property type="protein sequence ID" value="PLC59248.1"/>
    <property type="molecule type" value="Genomic_DNA"/>
</dbReference>
<dbReference type="AlphaFoldDB" id="A0A2N4UW60"/>
<accession>A0A2N4UW60</accession>
<sequence>MMNNNSDDDDLLSALTITYRESLNDIISQKGIHFIVQNLSPKYTFNSEYDLWTVLDTHFDNYQEKNIDDELFLTLITFKEDKHDIMFMLGFSSCYPRLTMMLNVKQMQDYLATVNYKLPINAKLISGHAGLVRFADLKLGLKDQ</sequence>
<comment type="caution">
    <text evidence="1">The sequence shown here is derived from an EMBL/GenBank/DDBJ whole genome shotgun (WGS) entry which is preliminary data.</text>
</comment>
<dbReference type="RefSeq" id="WP_101767451.1">
    <property type="nucleotide sequence ID" value="NZ_BPPU01000003.1"/>
</dbReference>
<proteinExistence type="predicted"/>
<evidence type="ECO:0000313" key="2">
    <source>
        <dbReference type="Proteomes" id="UP000234420"/>
    </source>
</evidence>
<protein>
    <submittedName>
        <fullName evidence="1">Uncharacterized protein</fullName>
    </submittedName>
</protein>
<dbReference type="Proteomes" id="UP000234420">
    <property type="component" value="Unassembled WGS sequence"/>
</dbReference>
<name>A0A2N4UW60_9GAMM</name>
<organism evidence="1 2">
    <name type="scientific">Photobacterium carnosum</name>
    <dbReference type="NCBI Taxonomy" id="2023717"/>
    <lineage>
        <taxon>Bacteria</taxon>
        <taxon>Pseudomonadati</taxon>
        <taxon>Pseudomonadota</taxon>
        <taxon>Gammaproteobacteria</taxon>
        <taxon>Vibrionales</taxon>
        <taxon>Vibrionaceae</taxon>
        <taxon>Photobacterium</taxon>
    </lineage>
</organism>
<dbReference type="GeneID" id="69965891"/>
<evidence type="ECO:0000313" key="1">
    <source>
        <dbReference type="EMBL" id="PLC59248.1"/>
    </source>
</evidence>